<sequence>MSSFVQQASKSTVGSISVSYPEFQNSQEFLLPQNDFDEDEQLYNAVDTQALIRKYPNIEIPLYKIDEQEALAMVVPHFANSIAERYVAKQIALLSKQLTQWLILSPCQINNNISICRLDLSSRMFTDVPILQPPHFITGICASLLSELMKLNVDPANIGALVLNSEGQPGFEKIDADALMEAAEKSASFLVGEQSKQKFLKTLSLTVRKINSAVTSGMYI</sequence>
<dbReference type="EMBL" id="CP138894">
    <property type="protein sequence ID" value="WPK22836.1"/>
    <property type="molecule type" value="Genomic_DNA"/>
</dbReference>
<gene>
    <name evidence="1" type="ORF">PUMCH_000053</name>
</gene>
<accession>A0AAX4H3T6</accession>
<evidence type="ECO:0008006" key="3">
    <source>
        <dbReference type="Google" id="ProtNLM"/>
    </source>
</evidence>
<evidence type="ECO:0000313" key="2">
    <source>
        <dbReference type="Proteomes" id="UP001338582"/>
    </source>
</evidence>
<dbReference type="InterPro" id="IPR038605">
    <property type="entry name" value="Pba1_sf"/>
</dbReference>
<dbReference type="InterPro" id="IPR018855">
    <property type="entry name" value="Psome_chaperone_1_fun"/>
</dbReference>
<dbReference type="Pfam" id="PF10450">
    <property type="entry name" value="POC1"/>
    <property type="match status" value="1"/>
</dbReference>
<dbReference type="RefSeq" id="XP_062875223.1">
    <property type="nucleotide sequence ID" value="XM_063019153.1"/>
</dbReference>
<organism evidence="1 2">
    <name type="scientific">Australozyma saopauloensis</name>
    <dbReference type="NCBI Taxonomy" id="291208"/>
    <lineage>
        <taxon>Eukaryota</taxon>
        <taxon>Fungi</taxon>
        <taxon>Dikarya</taxon>
        <taxon>Ascomycota</taxon>
        <taxon>Saccharomycotina</taxon>
        <taxon>Pichiomycetes</taxon>
        <taxon>Metschnikowiaceae</taxon>
        <taxon>Australozyma</taxon>
    </lineage>
</organism>
<protein>
    <recommendedName>
        <fullName evidence="3">Proteasome assembly chaperone 1</fullName>
    </recommendedName>
</protein>
<dbReference type="Proteomes" id="UP001338582">
    <property type="component" value="Chromosome 1"/>
</dbReference>
<name>A0AAX4H3T6_9ASCO</name>
<proteinExistence type="predicted"/>
<dbReference type="AlphaFoldDB" id="A0AAX4H3T6"/>
<keyword evidence="2" id="KW-1185">Reference proteome</keyword>
<reference evidence="1 2" key="1">
    <citation type="submission" date="2023-10" db="EMBL/GenBank/DDBJ databases">
        <title>Draft Genome Sequence of Candida saopaulonensis from a very Premature Infant with Sepsis.</title>
        <authorList>
            <person name="Ning Y."/>
            <person name="Dai R."/>
            <person name="Xiao M."/>
            <person name="Xu Y."/>
            <person name="Yan Q."/>
            <person name="Zhang L."/>
        </authorList>
    </citation>
    <scope>NUCLEOTIDE SEQUENCE [LARGE SCALE GENOMIC DNA]</scope>
    <source>
        <strain evidence="1 2">19XY460</strain>
    </source>
</reference>
<dbReference type="Gene3D" id="3.40.50.12120">
    <property type="entry name" value="POC1 chaperone"/>
    <property type="match status" value="1"/>
</dbReference>
<evidence type="ECO:0000313" key="1">
    <source>
        <dbReference type="EMBL" id="WPK22836.1"/>
    </source>
</evidence>
<dbReference type="GeneID" id="88171122"/>
<dbReference type="GO" id="GO:0043248">
    <property type="term" value="P:proteasome assembly"/>
    <property type="evidence" value="ECO:0007669"/>
    <property type="project" value="InterPro"/>
</dbReference>
<dbReference type="KEGG" id="asau:88171122"/>